<dbReference type="SMART" id="SM00866">
    <property type="entry name" value="UTRA"/>
    <property type="match status" value="1"/>
</dbReference>
<dbReference type="GO" id="GO:0003700">
    <property type="term" value="F:DNA-binding transcription factor activity"/>
    <property type="evidence" value="ECO:0007669"/>
    <property type="project" value="InterPro"/>
</dbReference>
<evidence type="ECO:0000313" key="6">
    <source>
        <dbReference type="Proteomes" id="UP000261212"/>
    </source>
</evidence>
<gene>
    <name evidence="5" type="ORF">DW687_09370</name>
</gene>
<dbReference type="PROSITE" id="PS50949">
    <property type="entry name" value="HTH_GNTR"/>
    <property type="match status" value="1"/>
</dbReference>
<dbReference type="InterPro" id="IPR036388">
    <property type="entry name" value="WH-like_DNA-bd_sf"/>
</dbReference>
<accession>A0A3E3DXY6</accession>
<evidence type="ECO:0000313" key="5">
    <source>
        <dbReference type="EMBL" id="RGD73558.1"/>
    </source>
</evidence>
<dbReference type="GO" id="GO:0045892">
    <property type="term" value="P:negative regulation of DNA-templated transcription"/>
    <property type="evidence" value="ECO:0007669"/>
    <property type="project" value="TreeGrafter"/>
</dbReference>
<dbReference type="CDD" id="cd07377">
    <property type="entry name" value="WHTH_GntR"/>
    <property type="match status" value="1"/>
</dbReference>
<proteinExistence type="predicted"/>
<evidence type="ECO:0000256" key="3">
    <source>
        <dbReference type="ARBA" id="ARBA00023163"/>
    </source>
</evidence>
<feature type="domain" description="HTH gntR-type" evidence="4">
    <location>
        <begin position="16"/>
        <end position="86"/>
    </location>
</feature>
<dbReference type="SUPFAM" id="SSF46785">
    <property type="entry name" value="Winged helix' DNA-binding domain"/>
    <property type="match status" value="1"/>
</dbReference>
<dbReference type="PANTHER" id="PTHR44846:SF1">
    <property type="entry name" value="MANNOSYL-D-GLYCERATE TRANSPORT_METABOLISM SYSTEM REPRESSOR MNGR-RELATED"/>
    <property type="match status" value="1"/>
</dbReference>
<dbReference type="Pfam" id="PF00392">
    <property type="entry name" value="GntR"/>
    <property type="match status" value="1"/>
</dbReference>
<keyword evidence="2" id="KW-0238">DNA-binding</keyword>
<dbReference type="Gene3D" id="3.40.1410.10">
    <property type="entry name" value="Chorismate lyase-like"/>
    <property type="match status" value="1"/>
</dbReference>
<dbReference type="AlphaFoldDB" id="A0A3E3DXY6"/>
<dbReference type="InterPro" id="IPR011663">
    <property type="entry name" value="UTRA"/>
</dbReference>
<organism evidence="5 6">
    <name type="scientific">Anaerofustis stercorihominis</name>
    <dbReference type="NCBI Taxonomy" id="214853"/>
    <lineage>
        <taxon>Bacteria</taxon>
        <taxon>Bacillati</taxon>
        <taxon>Bacillota</taxon>
        <taxon>Clostridia</taxon>
        <taxon>Eubacteriales</taxon>
        <taxon>Eubacteriaceae</taxon>
        <taxon>Anaerofustis</taxon>
    </lineage>
</organism>
<dbReference type="Gene3D" id="1.10.10.10">
    <property type="entry name" value="Winged helix-like DNA-binding domain superfamily/Winged helix DNA-binding domain"/>
    <property type="match status" value="1"/>
</dbReference>
<dbReference type="PRINTS" id="PR00035">
    <property type="entry name" value="HTHGNTR"/>
</dbReference>
<dbReference type="SUPFAM" id="SSF64288">
    <property type="entry name" value="Chorismate lyase-like"/>
    <property type="match status" value="1"/>
</dbReference>
<sequence>MLNNISSGYKEIYMNNIKNKPLYKTIKEKIKEDFKGLPYYSNLPGERELCIKYDVSRPTIISALNLLEEEGLIIRKERKGAFYLGNSPYTDHQLTSIVGFFNDAKMQGKKVTNKILSQNIEKADERIAKKLNINIHDEIFLLKRLRYIDGNLFSLATSYIPINNTKYLLHEDFTEKSLYDVLSNKGVVPFKASQKVLIKPSDKYEALYLNIEEKTPICVLKSTTFTRENELIEYVEVKSEAYKTEYEMVVYNN</sequence>
<protein>
    <submittedName>
        <fullName evidence="5">GntR family transcriptional regulator</fullName>
    </submittedName>
</protein>
<dbReference type="GO" id="GO:0003677">
    <property type="term" value="F:DNA binding"/>
    <property type="evidence" value="ECO:0007669"/>
    <property type="project" value="UniProtKB-KW"/>
</dbReference>
<keyword evidence="3" id="KW-0804">Transcription</keyword>
<dbReference type="EMBL" id="QUSM01000005">
    <property type="protein sequence ID" value="RGD73558.1"/>
    <property type="molecule type" value="Genomic_DNA"/>
</dbReference>
<dbReference type="InterPro" id="IPR036390">
    <property type="entry name" value="WH_DNA-bd_sf"/>
</dbReference>
<dbReference type="InterPro" id="IPR000524">
    <property type="entry name" value="Tscrpt_reg_HTH_GntR"/>
</dbReference>
<evidence type="ECO:0000256" key="1">
    <source>
        <dbReference type="ARBA" id="ARBA00023015"/>
    </source>
</evidence>
<dbReference type="PANTHER" id="PTHR44846">
    <property type="entry name" value="MANNOSYL-D-GLYCERATE TRANSPORT/METABOLISM SYSTEM REPRESSOR MNGR-RELATED"/>
    <property type="match status" value="1"/>
</dbReference>
<name>A0A3E3DXY6_9FIRM</name>
<evidence type="ECO:0000256" key="2">
    <source>
        <dbReference type="ARBA" id="ARBA00023125"/>
    </source>
</evidence>
<reference evidence="5 6" key="1">
    <citation type="submission" date="2018-08" db="EMBL/GenBank/DDBJ databases">
        <title>A genome reference for cultivated species of the human gut microbiota.</title>
        <authorList>
            <person name="Zou Y."/>
            <person name="Xue W."/>
            <person name="Luo G."/>
        </authorList>
    </citation>
    <scope>NUCLEOTIDE SEQUENCE [LARGE SCALE GENOMIC DNA]</scope>
    <source>
        <strain evidence="5 6">AM25-6</strain>
    </source>
</reference>
<dbReference type="InterPro" id="IPR028978">
    <property type="entry name" value="Chorismate_lyase_/UTRA_dom_sf"/>
</dbReference>
<keyword evidence="1" id="KW-0805">Transcription regulation</keyword>
<dbReference type="SMART" id="SM00345">
    <property type="entry name" value="HTH_GNTR"/>
    <property type="match status" value="1"/>
</dbReference>
<dbReference type="InterPro" id="IPR050679">
    <property type="entry name" value="Bact_HTH_transcr_reg"/>
</dbReference>
<dbReference type="Pfam" id="PF07702">
    <property type="entry name" value="UTRA"/>
    <property type="match status" value="1"/>
</dbReference>
<dbReference type="Proteomes" id="UP000261212">
    <property type="component" value="Unassembled WGS sequence"/>
</dbReference>
<comment type="caution">
    <text evidence="5">The sequence shown here is derived from an EMBL/GenBank/DDBJ whole genome shotgun (WGS) entry which is preliminary data.</text>
</comment>
<evidence type="ECO:0000259" key="4">
    <source>
        <dbReference type="PROSITE" id="PS50949"/>
    </source>
</evidence>